<dbReference type="Gene3D" id="1.10.287.70">
    <property type="match status" value="1"/>
</dbReference>
<evidence type="ECO:0000256" key="4">
    <source>
        <dbReference type="ARBA" id="ARBA00022692"/>
    </source>
</evidence>
<evidence type="ECO:0000256" key="3">
    <source>
        <dbReference type="ARBA" id="ARBA00015944"/>
    </source>
</evidence>
<organism evidence="11">
    <name type="scientific">Diapriidae sp. ZJUH_2016010</name>
    <dbReference type="NCBI Taxonomy" id="2491155"/>
    <lineage>
        <taxon>Eukaryota</taxon>
        <taxon>Metazoa</taxon>
        <taxon>Ecdysozoa</taxon>
        <taxon>Arthropoda</taxon>
        <taxon>Hexapoda</taxon>
        <taxon>Insecta</taxon>
        <taxon>Pterygota</taxon>
        <taxon>Neoptera</taxon>
        <taxon>Endopterygota</taxon>
        <taxon>Hymenoptera</taxon>
        <taxon>Apocrita</taxon>
        <taxon>Proctotrupomorpha</taxon>
        <taxon>Diaprioidea</taxon>
        <taxon>Diapriidae</taxon>
    </lineage>
</organism>
<comment type="subcellular location">
    <subcellularLocation>
        <location evidence="1">Membrane</location>
        <topology evidence="1">Multi-pass membrane protein</topology>
    </subcellularLocation>
</comment>
<feature type="transmembrane region" description="Helical" evidence="9">
    <location>
        <begin position="194"/>
        <end position="222"/>
    </location>
</feature>
<dbReference type="SUPFAM" id="SSF81452">
    <property type="entry name" value="Cytochrome c oxidase subunit III-like"/>
    <property type="match status" value="1"/>
</dbReference>
<dbReference type="InterPro" id="IPR035973">
    <property type="entry name" value="Cyt_c_oxidase_su3-like_sf"/>
</dbReference>
<name>A0A3Q8U9Y5_9HYME</name>
<evidence type="ECO:0000256" key="7">
    <source>
        <dbReference type="ARBA" id="ARBA00023136"/>
    </source>
</evidence>
<protein>
    <recommendedName>
        <fullName evidence="3 8">Cytochrome c oxidase subunit 3</fullName>
    </recommendedName>
</protein>
<evidence type="ECO:0000313" key="11">
    <source>
        <dbReference type="EMBL" id="AZL93184.1"/>
    </source>
</evidence>
<reference evidence="11" key="1">
    <citation type="journal article" date="2018" name="Mol. Phylogenet. Evol.">
        <title>Mitochondrial phylogenomics of the Hymenoptera.</title>
        <authorList>
            <person name="Tang P."/>
            <person name="Zhu J.C."/>
            <person name="Zheng B.Y."/>
            <person name="Wei S.J."/>
            <person name="Sharkey M."/>
            <person name="Chen X.X."/>
            <person name="Vogler A.P."/>
        </authorList>
    </citation>
    <scope>NUCLEOTIDE SEQUENCE</scope>
</reference>
<proteinExistence type="inferred from homology"/>
<evidence type="ECO:0000256" key="6">
    <source>
        <dbReference type="ARBA" id="ARBA00022989"/>
    </source>
</evidence>
<dbReference type="GO" id="GO:0016020">
    <property type="term" value="C:membrane"/>
    <property type="evidence" value="ECO:0007669"/>
    <property type="project" value="UniProtKB-SubCell"/>
</dbReference>
<dbReference type="InterPro" id="IPR000298">
    <property type="entry name" value="Cyt_c_oxidase-like_su3"/>
</dbReference>
<dbReference type="InterPro" id="IPR033945">
    <property type="entry name" value="Cyt_c_oxase_su3_dom"/>
</dbReference>
<feature type="transmembrane region" description="Helical" evidence="9">
    <location>
        <begin position="45"/>
        <end position="65"/>
    </location>
</feature>
<dbReference type="InterPro" id="IPR013833">
    <property type="entry name" value="Cyt_c_oxidase_su3_a-hlx"/>
</dbReference>
<feature type="transmembrane region" description="Helical" evidence="9">
    <location>
        <begin position="130"/>
        <end position="152"/>
    </location>
</feature>
<dbReference type="PANTHER" id="PTHR11403">
    <property type="entry name" value="CYTOCHROME C OXIDASE SUBUNIT III"/>
    <property type="match status" value="1"/>
</dbReference>
<accession>A0A3Q8U9Y5</accession>
<sequence length="263" mass="31835">MMNKYMNNHPYHIVSNSPWPIIFSINLMNFIISNLLMMNMKNNKFLLIMMMLLIIIMMNWWKNLMLESLMQGFRTIKCKIMMKFSMILFILSEIMFFMSMFWCYMHMYLSPSIEIGSIWPPKNIEMFNPFLIPLINSIILITSGMTLTYSHYLMINNKFIKSIIYMYMTIILGMMFTTIQIYEYKMSFFNISDSIYGSIFFMLTGFHGLHVIIGTIFLITSLKNMYNKFSKMNNLSFELSSWYWHFVDFIWLMVYTLVYWWPY</sequence>
<keyword evidence="6 9" id="KW-1133">Transmembrane helix</keyword>
<dbReference type="Gene3D" id="1.20.120.80">
    <property type="entry name" value="Cytochrome c oxidase, subunit III, four-helix bundle"/>
    <property type="match status" value="1"/>
</dbReference>
<keyword evidence="4 8" id="KW-0812">Transmembrane</keyword>
<dbReference type="Pfam" id="PF00510">
    <property type="entry name" value="COX3"/>
    <property type="match status" value="1"/>
</dbReference>
<dbReference type="CDD" id="cd01665">
    <property type="entry name" value="Cyt_c_Oxidase_III"/>
    <property type="match status" value="1"/>
</dbReference>
<geneLocation type="mitochondrion" evidence="11"/>
<comment type="function">
    <text evidence="8">Component of the cytochrome c oxidase, the last enzyme in the mitochondrial electron transport chain which drives oxidative phosphorylation. The respiratory chain contains 3 multisubunit complexes succinate dehydrogenase (complex II, CII), ubiquinol-cytochrome c oxidoreductase (cytochrome b-c1 complex, complex III, CIII) and cytochrome c oxidase (complex IV, CIV), that cooperate to transfer electrons derived from NADH and succinate to molecular oxygen, creating an electrochemical gradient over the inner membrane that drives transmembrane transport and the ATP synthase. Cytochrome c oxidase is the component of the respiratory chain that catalyzes the reduction of oxygen to water. Electrons originating from reduced cytochrome c in the intermembrane space (IMS) are transferred via the dinuclear copper A center (CU(A)) of subunit 2 and heme A of subunit 1 to the active site in subunit 1, a binuclear center (BNC) formed by heme A3 and copper B (CU(B)). The BNC reduces molecular oxygen to 2 water molecules using 4 electrons from cytochrome c in the IMS and 4 protons from the mitochondrial matrix.</text>
</comment>
<gene>
    <name evidence="11" type="primary">cox3</name>
</gene>
<dbReference type="GO" id="GO:0005739">
    <property type="term" value="C:mitochondrion"/>
    <property type="evidence" value="ECO:0007669"/>
    <property type="project" value="TreeGrafter"/>
</dbReference>
<feature type="transmembrane region" description="Helical" evidence="9">
    <location>
        <begin position="242"/>
        <end position="261"/>
    </location>
</feature>
<evidence type="ECO:0000256" key="8">
    <source>
        <dbReference type="RuleBase" id="RU003375"/>
    </source>
</evidence>
<evidence type="ECO:0000256" key="1">
    <source>
        <dbReference type="ARBA" id="ARBA00004141"/>
    </source>
</evidence>
<feature type="domain" description="Heme-copper oxidase subunit III family profile" evidence="10">
    <location>
        <begin position="7"/>
        <end position="263"/>
    </location>
</feature>
<feature type="transmembrane region" description="Helical" evidence="9">
    <location>
        <begin position="86"/>
        <end position="110"/>
    </location>
</feature>
<comment type="similarity">
    <text evidence="2 8">Belongs to the cytochrome c oxidase subunit 3 family.</text>
</comment>
<feature type="transmembrane region" description="Helical" evidence="9">
    <location>
        <begin position="21"/>
        <end position="39"/>
    </location>
</feature>
<dbReference type="InterPro" id="IPR024791">
    <property type="entry name" value="Cyt_c/ubiquinol_Oxase_su3"/>
</dbReference>
<keyword evidence="8 11" id="KW-0496">Mitochondrion</keyword>
<dbReference type="AlphaFoldDB" id="A0A3Q8U9Y5"/>
<keyword evidence="5" id="KW-1278">Translocase</keyword>
<dbReference type="PANTHER" id="PTHR11403:SF7">
    <property type="entry name" value="CYTOCHROME C OXIDASE SUBUNIT 3"/>
    <property type="match status" value="1"/>
</dbReference>
<dbReference type="PROSITE" id="PS50253">
    <property type="entry name" value="COX3"/>
    <property type="match status" value="1"/>
</dbReference>
<dbReference type="GO" id="GO:0004129">
    <property type="term" value="F:cytochrome-c oxidase activity"/>
    <property type="evidence" value="ECO:0007669"/>
    <property type="project" value="InterPro"/>
</dbReference>
<dbReference type="GO" id="GO:0006123">
    <property type="term" value="P:mitochondrial electron transport, cytochrome c to oxygen"/>
    <property type="evidence" value="ECO:0007669"/>
    <property type="project" value="TreeGrafter"/>
</dbReference>
<feature type="transmembrane region" description="Helical" evidence="9">
    <location>
        <begin position="164"/>
        <end position="182"/>
    </location>
</feature>
<evidence type="ECO:0000256" key="5">
    <source>
        <dbReference type="ARBA" id="ARBA00022967"/>
    </source>
</evidence>
<keyword evidence="7 9" id="KW-0472">Membrane</keyword>
<evidence type="ECO:0000259" key="10">
    <source>
        <dbReference type="PROSITE" id="PS50253"/>
    </source>
</evidence>
<evidence type="ECO:0000256" key="9">
    <source>
        <dbReference type="SAM" id="Phobius"/>
    </source>
</evidence>
<evidence type="ECO:0000256" key="2">
    <source>
        <dbReference type="ARBA" id="ARBA00010581"/>
    </source>
</evidence>
<dbReference type="EMBL" id="MG923491">
    <property type="protein sequence ID" value="AZL93184.1"/>
    <property type="molecule type" value="Genomic_DNA"/>
</dbReference>